<feature type="compositionally biased region" description="Basic residues" evidence="1">
    <location>
        <begin position="39"/>
        <end position="49"/>
    </location>
</feature>
<dbReference type="Proteomes" id="UP000028999">
    <property type="component" value="Unassembled WGS sequence"/>
</dbReference>
<dbReference type="EMBL" id="LK032013">
    <property type="protein sequence ID" value="CDY11666.1"/>
    <property type="molecule type" value="Genomic_DNA"/>
</dbReference>
<organism evidence="2 3">
    <name type="scientific">Brassica napus</name>
    <name type="common">Rape</name>
    <dbReference type="NCBI Taxonomy" id="3708"/>
    <lineage>
        <taxon>Eukaryota</taxon>
        <taxon>Viridiplantae</taxon>
        <taxon>Streptophyta</taxon>
        <taxon>Embryophyta</taxon>
        <taxon>Tracheophyta</taxon>
        <taxon>Spermatophyta</taxon>
        <taxon>Magnoliopsida</taxon>
        <taxon>eudicotyledons</taxon>
        <taxon>Gunneridae</taxon>
        <taxon>Pentapetalae</taxon>
        <taxon>rosids</taxon>
        <taxon>malvids</taxon>
        <taxon>Brassicales</taxon>
        <taxon>Brassicaceae</taxon>
        <taxon>Brassiceae</taxon>
        <taxon>Brassica</taxon>
    </lineage>
</organism>
<dbReference type="PaxDb" id="3708-A0A078FEI5"/>
<evidence type="ECO:0000313" key="3">
    <source>
        <dbReference type="Proteomes" id="UP000028999"/>
    </source>
</evidence>
<evidence type="ECO:0000256" key="1">
    <source>
        <dbReference type="SAM" id="MobiDB-lite"/>
    </source>
</evidence>
<evidence type="ECO:0000313" key="2">
    <source>
        <dbReference type="EMBL" id="CDY11666.1"/>
    </source>
</evidence>
<protein>
    <submittedName>
        <fullName evidence="2">BnaC06g12740D protein</fullName>
    </submittedName>
</protein>
<keyword evidence="3" id="KW-1185">Reference proteome</keyword>
<reference evidence="2 3" key="1">
    <citation type="journal article" date="2014" name="Science">
        <title>Plant genetics. Early allopolyploid evolution in the post-Neolithic Brassica napus oilseed genome.</title>
        <authorList>
            <person name="Chalhoub B."/>
            <person name="Denoeud F."/>
            <person name="Liu S."/>
            <person name="Parkin I.A."/>
            <person name="Tang H."/>
            <person name="Wang X."/>
            <person name="Chiquet J."/>
            <person name="Belcram H."/>
            <person name="Tong C."/>
            <person name="Samans B."/>
            <person name="Correa M."/>
            <person name="Da Silva C."/>
            <person name="Just J."/>
            <person name="Falentin C."/>
            <person name="Koh C.S."/>
            <person name="Le Clainche I."/>
            <person name="Bernard M."/>
            <person name="Bento P."/>
            <person name="Noel B."/>
            <person name="Labadie K."/>
            <person name="Alberti A."/>
            <person name="Charles M."/>
            <person name="Arnaud D."/>
            <person name="Guo H."/>
            <person name="Daviaud C."/>
            <person name="Alamery S."/>
            <person name="Jabbari K."/>
            <person name="Zhao M."/>
            <person name="Edger P.P."/>
            <person name="Chelaifa H."/>
            <person name="Tack D."/>
            <person name="Lassalle G."/>
            <person name="Mestiri I."/>
            <person name="Schnel N."/>
            <person name="Le Paslier M.C."/>
            <person name="Fan G."/>
            <person name="Renault V."/>
            <person name="Bayer P.E."/>
            <person name="Golicz A.A."/>
            <person name="Manoli S."/>
            <person name="Lee T.H."/>
            <person name="Thi V.H."/>
            <person name="Chalabi S."/>
            <person name="Hu Q."/>
            <person name="Fan C."/>
            <person name="Tollenaere R."/>
            <person name="Lu Y."/>
            <person name="Battail C."/>
            <person name="Shen J."/>
            <person name="Sidebottom C.H."/>
            <person name="Wang X."/>
            <person name="Canaguier A."/>
            <person name="Chauveau A."/>
            <person name="Berard A."/>
            <person name="Deniot G."/>
            <person name="Guan M."/>
            <person name="Liu Z."/>
            <person name="Sun F."/>
            <person name="Lim Y.P."/>
            <person name="Lyons E."/>
            <person name="Town C.D."/>
            <person name="Bancroft I."/>
            <person name="Wang X."/>
            <person name="Meng J."/>
            <person name="Ma J."/>
            <person name="Pires J.C."/>
            <person name="King G.J."/>
            <person name="Brunel D."/>
            <person name="Delourme R."/>
            <person name="Renard M."/>
            <person name="Aury J.M."/>
            <person name="Adams K.L."/>
            <person name="Batley J."/>
            <person name="Snowdon R.J."/>
            <person name="Tost J."/>
            <person name="Edwards D."/>
            <person name="Zhou Y."/>
            <person name="Hua W."/>
            <person name="Sharpe A.G."/>
            <person name="Paterson A.H."/>
            <person name="Guan C."/>
            <person name="Wincker P."/>
        </authorList>
    </citation>
    <scope>NUCLEOTIDE SEQUENCE [LARGE SCALE GENOMIC DNA]</scope>
    <source>
        <strain evidence="3">cv. Darmor-bzh</strain>
    </source>
</reference>
<sequence length="49" mass="5667">MYIDICSSSSPSLPSIPLTRPHIYTSIPFFTIPPESTQHRKNNQRSQHR</sequence>
<dbReference type="Gramene" id="CDY11666">
    <property type="protein sequence ID" value="CDY11666"/>
    <property type="gene ID" value="GSBRNA2T00049821001"/>
</dbReference>
<gene>
    <name evidence="2" type="primary">BnaC06g12740D</name>
    <name evidence="2" type="ORF">GSBRNA2T00049821001</name>
</gene>
<proteinExistence type="predicted"/>
<feature type="region of interest" description="Disordered" evidence="1">
    <location>
        <begin position="29"/>
        <end position="49"/>
    </location>
</feature>
<accession>A0A078FEI5</accession>
<dbReference type="AlphaFoldDB" id="A0A078FEI5"/>
<name>A0A078FEI5_BRANA</name>